<dbReference type="CDD" id="cd19941">
    <property type="entry name" value="TIL"/>
    <property type="match status" value="1"/>
</dbReference>
<evidence type="ECO:0000313" key="3">
    <source>
        <dbReference type="Proteomes" id="UP000037510"/>
    </source>
</evidence>
<proteinExistence type="predicted"/>
<dbReference type="Proteomes" id="UP000037510">
    <property type="component" value="Unassembled WGS sequence"/>
</dbReference>
<organism evidence="2 3">
    <name type="scientific">Operophtera brumata</name>
    <name type="common">Winter moth</name>
    <name type="synonym">Phalaena brumata</name>
    <dbReference type="NCBI Taxonomy" id="104452"/>
    <lineage>
        <taxon>Eukaryota</taxon>
        <taxon>Metazoa</taxon>
        <taxon>Ecdysozoa</taxon>
        <taxon>Arthropoda</taxon>
        <taxon>Hexapoda</taxon>
        <taxon>Insecta</taxon>
        <taxon>Pterygota</taxon>
        <taxon>Neoptera</taxon>
        <taxon>Endopterygota</taxon>
        <taxon>Lepidoptera</taxon>
        <taxon>Glossata</taxon>
        <taxon>Ditrysia</taxon>
        <taxon>Geometroidea</taxon>
        <taxon>Geometridae</taxon>
        <taxon>Larentiinae</taxon>
        <taxon>Operophtera</taxon>
    </lineage>
</organism>
<dbReference type="InterPro" id="IPR036084">
    <property type="entry name" value="Ser_inhib-like_sf"/>
</dbReference>
<dbReference type="Pfam" id="PF01826">
    <property type="entry name" value="TIL"/>
    <property type="match status" value="1"/>
</dbReference>
<feature type="domain" description="TIL" evidence="1">
    <location>
        <begin position="9"/>
        <end position="68"/>
    </location>
</feature>
<protein>
    <submittedName>
        <fullName evidence="2">Putative tick til 11</fullName>
    </submittedName>
</protein>
<sequence>MKIKGGETCPAGEIYEKCSQIHCYKNCGHLKNQPACPSVTADCYNPACECDGDTLRNAQGVCIPTKQCPEWIGN</sequence>
<keyword evidence="3" id="KW-1185">Reference proteome</keyword>
<evidence type="ECO:0000313" key="2">
    <source>
        <dbReference type="EMBL" id="KOB79513.1"/>
    </source>
</evidence>
<name>A0A0L7LVF7_OPEBR</name>
<dbReference type="EMBL" id="JTDY01000004">
    <property type="protein sequence ID" value="KOB79513.1"/>
    <property type="molecule type" value="Genomic_DNA"/>
</dbReference>
<comment type="caution">
    <text evidence="2">The sequence shown here is derived from an EMBL/GenBank/DDBJ whole genome shotgun (WGS) entry which is preliminary data.</text>
</comment>
<dbReference type="Gene3D" id="2.10.25.10">
    <property type="entry name" value="Laminin"/>
    <property type="match status" value="1"/>
</dbReference>
<accession>A0A0L7LVF7</accession>
<dbReference type="SUPFAM" id="SSF57567">
    <property type="entry name" value="Serine protease inhibitors"/>
    <property type="match status" value="1"/>
</dbReference>
<dbReference type="AlphaFoldDB" id="A0A0L7LVF7"/>
<dbReference type="InterPro" id="IPR002919">
    <property type="entry name" value="TIL_dom"/>
</dbReference>
<evidence type="ECO:0000259" key="1">
    <source>
        <dbReference type="Pfam" id="PF01826"/>
    </source>
</evidence>
<reference evidence="2 3" key="1">
    <citation type="journal article" date="2015" name="Genome Biol. Evol.">
        <title>The genome of winter moth (Operophtera brumata) provides a genomic perspective on sexual dimorphism and phenology.</title>
        <authorList>
            <person name="Derks M.F."/>
            <person name="Smit S."/>
            <person name="Salis L."/>
            <person name="Schijlen E."/>
            <person name="Bossers A."/>
            <person name="Mateman C."/>
            <person name="Pijl A.S."/>
            <person name="de Ridder D."/>
            <person name="Groenen M.A."/>
            <person name="Visser M.E."/>
            <person name="Megens H.J."/>
        </authorList>
    </citation>
    <scope>NUCLEOTIDE SEQUENCE [LARGE SCALE GENOMIC DNA]</scope>
    <source>
        <strain evidence="2">WM2013NL</strain>
        <tissue evidence="2">Head and thorax</tissue>
    </source>
</reference>
<gene>
    <name evidence="2" type="ORF">OBRU01_00114</name>
</gene>